<evidence type="ECO:0000256" key="3">
    <source>
        <dbReference type="ARBA" id="ARBA00023125"/>
    </source>
</evidence>
<dbReference type="SUPFAM" id="SSF46785">
    <property type="entry name" value="Winged helix' DNA-binding domain"/>
    <property type="match status" value="1"/>
</dbReference>
<organism evidence="6 7">
    <name type="scientific">Candidatus Nitronauta litoralis</name>
    <dbReference type="NCBI Taxonomy" id="2705533"/>
    <lineage>
        <taxon>Bacteria</taxon>
        <taxon>Pseudomonadati</taxon>
        <taxon>Nitrospinota/Tectimicrobiota group</taxon>
        <taxon>Nitrospinota</taxon>
        <taxon>Nitrospinia</taxon>
        <taxon>Nitrospinales</taxon>
        <taxon>Nitrospinaceae</taxon>
        <taxon>Candidatus Nitronauta</taxon>
    </lineage>
</organism>
<dbReference type="InterPro" id="IPR036388">
    <property type="entry name" value="WH-like_DNA-bd_sf"/>
</dbReference>
<dbReference type="InterPro" id="IPR036390">
    <property type="entry name" value="WH_DNA-bd_sf"/>
</dbReference>
<evidence type="ECO:0000259" key="5">
    <source>
        <dbReference type="PROSITE" id="PS50931"/>
    </source>
</evidence>
<dbReference type="KEGG" id="nli:G3M70_10070"/>
<dbReference type="Proteomes" id="UP000594688">
    <property type="component" value="Chromosome"/>
</dbReference>
<evidence type="ECO:0000313" key="7">
    <source>
        <dbReference type="Proteomes" id="UP000594688"/>
    </source>
</evidence>
<dbReference type="Gene3D" id="3.40.190.290">
    <property type="match status" value="1"/>
</dbReference>
<keyword evidence="2" id="KW-0805">Transcription regulation</keyword>
<dbReference type="PROSITE" id="PS50931">
    <property type="entry name" value="HTH_LYSR"/>
    <property type="match status" value="1"/>
</dbReference>
<gene>
    <name evidence="6" type="ORF">G3M70_10070</name>
</gene>
<comment type="similarity">
    <text evidence="1">Belongs to the LysR transcriptional regulatory family.</text>
</comment>
<dbReference type="PRINTS" id="PR00039">
    <property type="entry name" value="HTHLYSR"/>
</dbReference>
<feature type="domain" description="HTH lysR-type" evidence="5">
    <location>
        <begin position="5"/>
        <end position="62"/>
    </location>
</feature>
<dbReference type="PANTHER" id="PTHR30126:SF98">
    <property type="entry name" value="HTH-TYPE TRANSCRIPTIONAL ACTIVATOR BAUR"/>
    <property type="match status" value="1"/>
</dbReference>
<evidence type="ECO:0000256" key="4">
    <source>
        <dbReference type="ARBA" id="ARBA00023163"/>
    </source>
</evidence>
<dbReference type="EMBL" id="CP048685">
    <property type="protein sequence ID" value="QPJ62197.1"/>
    <property type="molecule type" value="Genomic_DNA"/>
</dbReference>
<dbReference type="GO" id="GO:0003700">
    <property type="term" value="F:DNA-binding transcription factor activity"/>
    <property type="evidence" value="ECO:0007669"/>
    <property type="project" value="InterPro"/>
</dbReference>
<keyword evidence="3" id="KW-0238">DNA-binding</keyword>
<evidence type="ECO:0000256" key="1">
    <source>
        <dbReference type="ARBA" id="ARBA00009437"/>
    </source>
</evidence>
<proteinExistence type="inferred from homology"/>
<dbReference type="Gene3D" id="1.10.10.10">
    <property type="entry name" value="Winged helix-like DNA-binding domain superfamily/Winged helix DNA-binding domain"/>
    <property type="match status" value="1"/>
</dbReference>
<dbReference type="SUPFAM" id="SSF53850">
    <property type="entry name" value="Periplasmic binding protein-like II"/>
    <property type="match status" value="1"/>
</dbReference>
<dbReference type="PANTHER" id="PTHR30126">
    <property type="entry name" value="HTH-TYPE TRANSCRIPTIONAL REGULATOR"/>
    <property type="match status" value="1"/>
</dbReference>
<evidence type="ECO:0000256" key="2">
    <source>
        <dbReference type="ARBA" id="ARBA00023015"/>
    </source>
</evidence>
<dbReference type="InterPro" id="IPR005119">
    <property type="entry name" value="LysR_subst-bd"/>
</dbReference>
<dbReference type="InterPro" id="IPR000847">
    <property type="entry name" value="LysR_HTH_N"/>
</dbReference>
<dbReference type="AlphaFoldDB" id="A0A7T0BXA0"/>
<protein>
    <submittedName>
        <fullName evidence="6">LysR family transcriptional regulator</fullName>
    </submittedName>
</protein>
<keyword evidence="4" id="KW-0804">Transcription</keyword>
<evidence type="ECO:0000313" key="6">
    <source>
        <dbReference type="EMBL" id="QPJ62197.1"/>
    </source>
</evidence>
<accession>A0A7T0BXA0</accession>
<name>A0A7T0BXA0_9BACT</name>
<reference evidence="6 7" key="1">
    <citation type="submission" date="2020-02" db="EMBL/GenBank/DDBJ databases">
        <title>Genomic and physiological characterization of two novel Nitrospinaceae genera.</title>
        <authorList>
            <person name="Mueller A.J."/>
            <person name="Jung M.-Y."/>
            <person name="Strachan C.R."/>
            <person name="Herbold C.W."/>
            <person name="Kirkegaard R.H."/>
            <person name="Daims H."/>
        </authorList>
    </citation>
    <scope>NUCLEOTIDE SEQUENCE [LARGE SCALE GENOMIC DNA]</scope>
    <source>
        <strain evidence="6">EB</strain>
    </source>
</reference>
<dbReference type="Pfam" id="PF00126">
    <property type="entry name" value="HTH_1"/>
    <property type="match status" value="1"/>
</dbReference>
<dbReference type="Pfam" id="PF03466">
    <property type="entry name" value="LysR_substrate"/>
    <property type="match status" value="1"/>
</dbReference>
<sequence>MKRLPNFNHLYYFWTIAQEGSIKKASQKLNLTQPGLSGQLKNLEDYFGKKLFDRKVRKLILNDVGKIALEYCNNIFGLAEEMEFAVNQIKPRKQTLIRIGVLPSLSSTHIHDFVVPLWKDKSVLVSVVENNLSELLYQLENRTLEIVLSDREVHKKKGIFSYRLRPRKIIAVGNESYAYARKGFPKSLDNLPMIQLTGHSQIRREIDHFLNEQNIRPKVIGEADDVTLLRLGAIRGNGVAVLPENTVNEAISQGLLCKLGELKNVKSDMWALARSDSTKINVVKKTINKFISKP</sequence>
<dbReference type="GO" id="GO:0000976">
    <property type="term" value="F:transcription cis-regulatory region binding"/>
    <property type="evidence" value="ECO:0007669"/>
    <property type="project" value="TreeGrafter"/>
</dbReference>